<dbReference type="InterPro" id="IPR037523">
    <property type="entry name" value="VOC_core"/>
</dbReference>
<feature type="domain" description="VOC" evidence="2">
    <location>
        <begin position="151"/>
        <end position="276"/>
    </location>
</feature>
<gene>
    <name evidence="3" type="ORF">CLV71_13215</name>
</gene>
<dbReference type="PROSITE" id="PS51819">
    <property type="entry name" value="VOC"/>
    <property type="match status" value="1"/>
</dbReference>
<dbReference type="Pfam" id="PF08327">
    <property type="entry name" value="AHSA1"/>
    <property type="match status" value="1"/>
</dbReference>
<dbReference type="Pfam" id="PF00903">
    <property type="entry name" value="Glyoxalase"/>
    <property type="match status" value="1"/>
</dbReference>
<dbReference type="AlphaFoldDB" id="A0A4V3FQ67"/>
<reference evidence="3 4" key="1">
    <citation type="submission" date="2019-03" db="EMBL/GenBank/DDBJ databases">
        <title>Genomic Encyclopedia of Archaeal and Bacterial Type Strains, Phase II (KMG-II): from individual species to whole genera.</title>
        <authorList>
            <person name="Goeker M."/>
        </authorList>
    </citation>
    <scope>NUCLEOTIDE SEQUENCE [LARGE SCALE GENOMIC DNA]</scope>
    <source>
        <strain evidence="3 4">DSM 45499</strain>
    </source>
</reference>
<dbReference type="RefSeq" id="WP_133909241.1">
    <property type="nucleotide sequence ID" value="NZ_SOCP01000032.1"/>
</dbReference>
<dbReference type="InterPro" id="IPR013538">
    <property type="entry name" value="ASHA1/2-like_C"/>
</dbReference>
<protein>
    <submittedName>
        <fullName evidence="3">Uncharacterized protein YndB with AHSA1/START domain</fullName>
    </submittedName>
</protein>
<accession>A0A4V3FQ67</accession>
<dbReference type="InterPro" id="IPR029068">
    <property type="entry name" value="Glyas_Bleomycin-R_OHBP_Dase"/>
</dbReference>
<dbReference type="Proteomes" id="UP000294927">
    <property type="component" value="Unassembled WGS sequence"/>
</dbReference>
<name>A0A4V3FQ67_9PSEU</name>
<dbReference type="SUPFAM" id="SSF54593">
    <property type="entry name" value="Glyoxalase/Bleomycin resistance protein/Dihydroxybiphenyl dioxygenase"/>
    <property type="match status" value="1"/>
</dbReference>
<dbReference type="OrthoDB" id="5185819at2"/>
<dbReference type="Gene3D" id="3.10.180.10">
    <property type="entry name" value="2,3-Dihydroxybiphenyl 1,2-Dioxygenase, domain 1"/>
    <property type="match status" value="1"/>
</dbReference>
<comment type="similarity">
    <text evidence="1">Belongs to the AHA1 family.</text>
</comment>
<dbReference type="SUPFAM" id="SSF55961">
    <property type="entry name" value="Bet v1-like"/>
    <property type="match status" value="1"/>
</dbReference>
<dbReference type="InterPro" id="IPR004360">
    <property type="entry name" value="Glyas_Fos-R_dOase_dom"/>
</dbReference>
<organism evidence="3 4">
    <name type="scientific">Actinophytocola oryzae</name>
    <dbReference type="NCBI Taxonomy" id="502181"/>
    <lineage>
        <taxon>Bacteria</taxon>
        <taxon>Bacillati</taxon>
        <taxon>Actinomycetota</taxon>
        <taxon>Actinomycetes</taxon>
        <taxon>Pseudonocardiales</taxon>
        <taxon>Pseudonocardiaceae</taxon>
    </lineage>
</organism>
<evidence type="ECO:0000256" key="1">
    <source>
        <dbReference type="ARBA" id="ARBA00006817"/>
    </source>
</evidence>
<keyword evidence="4" id="KW-1185">Reference proteome</keyword>
<dbReference type="EMBL" id="SOCP01000032">
    <property type="protein sequence ID" value="TDV36037.1"/>
    <property type="molecule type" value="Genomic_DNA"/>
</dbReference>
<dbReference type="InterPro" id="IPR023393">
    <property type="entry name" value="START-like_dom_sf"/>
</dbReference>
<sequence length="280" mass="31521">MSDRDVVITREFAAPRRRVFDAHTRPDLLRRWFGPHGWRLTVCDVDLREGGEWHYVMRGPDDQEMVLHGRYLVVDPPNLLVMTETNVDCHARAEYESVITIELTGDTHLTHTATFPTREIRDAVVDSGMARGVGASLDRLTETLEHPMDWKIELIPVPVTDVERAKEFYATRLGFPVDVDHTAGDFRFVQVTPPGSGCSIGFGANVTEMEPGDLKGVQIVVTDIEKARAELVERGVDATPIWHIEDGRQVDGKGGDWNSFLTFNDPDGNVWSMQERPSRS</sequence>
<comment type="caution">
    <text evidence="3">The sequence shown here is derived from an EMBL/GenBank/DDBJ whole genome shotgun (WGS) entry which is preliminary data.</text>
</comment>
<dbReference type="Gene3D" id="3.30.530.20">
    <property type="match status" value="1"/>
</dbReference>
<evidence type="ECO:0000259" key="2">
    <source>
        <dbReference type="PROSITE" id="PS51819"/>
    </source>
</evidence>
<evidence type="ECO:0000313" key="4">
    <source>
        <dbReference type="Proteomes" id="UP000294927"/>
    </source>
</evidence>
<evidence type="ECO:0000313" key="3">
    <source>
        <dbReference type="EMBL" id="TDV36037.1"/>
    </source>
</evidence>
<proteinExistence type="inferred from homology"/>